<dbReference type="InterPro" id="IPR015422">
    <property type="entry name" value="PyrdxlP-dep_Trfase_small"/>
</dbReference>
<comment type="caution">
    <text evidence="5">The sequence shown here is derived from an EMBL/GenBank/DDBJ whole genome shotgun (WGS) entry which is preliminary data.</text>
</comment>
<sequence length="347" mass="35275">MNSLHDAARHVFASDNSSGVHPEVMAALLAVNGGHTDAYGADPYTEAFGAWARALFGEGAVALPVLNGTGANVLALQAATPRFGAVLCAASAHINTDEAAAPERSAGLKLLPLPHEHGKVSPAAVRAAAGALGSQHHAQPTTLSLSNVTEAGTAYTPAEIAALSAAAHEHGMLVHVDGSRLSHAAAFTGAGLRELVSEAGVDVLSLGATKNGAMLAEAVIALHPAAAAALPHLRKSTTQLVSKQRFVSAQLLAMYEGDLWLRNAGHANALAARLGAGLAALPGVRLAHPVESNAVFIEAPAALLAPLRERFGFHGEGTAGSPARLMCSFDTREEHVDALLAAAAELA</sequence>
<name>A0A399JAA6_9MICC</name>
<dbReference type="GO" id="GO:0016829">
    <property type="term" value="F:lyase activity"/>
    <property type="evidence" value="ECO:0007669"/>
    <property type="project" value="InterPro"/>
</dbReference>
<dbReference type="EMBL" id="QQXK01000036">
    <property type="protein sequence ID" value="RII41129.1"/>
    <property type="molecule type" value="Genomic_DNA"/>
</dbReference>
<keyword evidence="3" id="KW-0663">Pyridoxal phosphate</keyword>
<dbReference type="InterPro" id="IPR015421">
    <property type="entry name" value="PyrdxlP-dep_Trfase_major"/>
</dbReference>
<organism evidence="5 6">
    <name type="scientific">Galactobacter valiniphilus</name>
    <dbReference type="NCBI Taxonomy" id="2676122"/>
    <lineage>
        <taxon>Bacteria</taxon>
        <taxon>Bacillati</taxon>
        <taxon>Actinomycetota</taxon>
        <taxon>Actinomycetes</taxon>
        <taxon>Micrococcales</taxon>
        <taxon>Micrococcaceae</taxon>
        <taxon>Galactobacter</taxon>
    </lineage>
</organism>
<dbReference type="Pfam" id="PF01212">
    <property type="entry name" value="Beta_elim_lyase"/>
    <property type="match status" value="1"/>
</dbReference>
<keyword evidence="6" id="KW-1185">Reference proteome</keyword>
<dbReference type="SUPFAM" id="SSF53383">
    <property type="entry name" value="PLP-dependent transferases"/>
    <property type="match status" value="1"/>
</dbReference>
<protein>
    <submittedName>
        <fullName evidence="5">Threonine aldolase</fullName>
    </submittedName>
</protein>
<comment type="cofactor">
    <cofactor evidence="1">
        <name>pyridoxal 5'-phosphate</name>
        <dbReference type="ChEBI" id="CHEBI:597326"/>
    </cofactor>
</comment>
<dbReference type="GO" id="GO:0006520">
    <property type="term" value="P:amino acid metabolic process"/>
    <property type="evidence" value="ECO:0007669"/>
    <property type="project" value="InterPro"/>
</dbReference>
<comment type="similarity">
    <text evidence="2">Belongs to the threonine aldolase family.</text>
</comment>
<evidence type="ECO:0000313" key="6">
    <source>
        <dbReference type="Proteomes" id="UP000265419"/>
    </source>
</evidence>
<evidence type="ECO:0000259" key="4">
    <source>
        <dbReference type="Pfam" id="PF01212"/>
    </source>
</evidence>
<evidence type="ECO:0000256" key="3">
    <source>
        <dbReference type="ARBA" id="ARBA00022898"/>
    </source>
</evidence>
<accession>A0A399JAA6</accession>
<dbReference type="PANTHER" id="PTHR48097:SF5">
    <property type="entry name" value="LOW SPECIFICITY L-THREONINE ALDOLASE"/>
    <property type="match status" value="1"/>
</dbReference>
<dbReference type="Gene3D" id="3.40.640.10">
    <property type="entry name" value="Type I PLP-dependent aspartate aminotransferase-like (Major domain)"/>
    <property type="match status" value="1"/>
</dbReference>
<dbReference type="InterPro" id="IPR015424">
    <property type="entry name" value="PyrdxlP-dep_Trfase"/>
</dbReference>
<dbReference type="InterPro" id="IPR001597">
    <property type="entry name" value="ArAA_b-elim_lyase/Thr_aldolase"/>
</dbReference>
<evidence type="ECO:0000256" key="1">
    <source>
        <dbReference type="ARBA" id="ARBA00001933"/>
    </source>
</evidence>
<dbReference type="Gene3D" id="3.90.1150.10">
    <property type="entry name" value="Aspartate Aminotransferase, domain 1"/>
    <property type="match status" value="1"/>
</dbReference>
<gene>
    <name evidence="5" type="ORF">DWB68_14345</name>
</gene>
<dbReference type="AlphaFoldDB" id="A0A399JAA6"/>
<dbReference type="RefSeq" id="WP_119425803.1">
    <property type="nucleotide sequence ID" value="NZ_QQXK01000036.1"/>
</dbReference>
<dbReference type="Proteomes" id="UP000265419">
    <property type="component" value="Unassembled WGS sequence"/>
</dbReference>
<dbReference type="PANTHER" id="PTHR48097">
    <property type="entry name" value="L-THREONINE ALDOLASE-RELATED"/>
    <property type="match status" value="1"/>
</dbReference>
<proteinExistence type="inferred from homology"/>
<reference evidence="5 6" key="1">
    <citation type="submission" date="2018-07" db="EMBL/GenBank/DDBJ databases">
        <title>Arthrobacter sp. nov., isolated from raw cow's milk with high bacterial count.</title>
        <authorList>
            <person name="Hahne J."/>
            <person name="Isele D."/>
            <person name="Lipski A."/>
        </authorList>
    </citation>
    <scope>NUCLEOTIDE SEQUENCE [LARGE SCALE GENOMIC DNA]</scope>
    <source>
        <strain evidence="5 6">JZ R-35</strain>
    </source>
</reference>
<feature type="domain" description="Aromatic amino acid beta-eliminating lyase/threonine aldolase" evidence="4">
    <location>
        <begin position="12"/>
        <end position="298"/>
    </location>
</feature>
<evidence type="ECO:0000313" key="5">
    <source>
        <dbReference type="EMBL" id="RII41129.1"/>
    </source>
</evidence>
<evidence type="ECO:0000256" key="2">
    <source>
        <dbReference type="ARBA" id="ARBA00006966"/>
    </source>
</evidence>